<sequence length="178" mass="19728">MKQERDYSTEQEPESYPESPVALNASLEISLKAVALAESIIRERPVPSVQKLNLSDGLQNWRIETCKTYLERNPKYRAKGADLTELARSLAFGSNSVGSDEGQGTSVASIQTESVKGFLNSLDADDRAATALKMASELVEYAGYVIAQQSETREVIPTFLLAQTLSQRARDLRKRTER</sequence>
<dbReference type="AlphaFoldDB" id="A0A238JIF6"/>
<organism evidence="2 3">
    <name type="scientific">Pelagimonas phthalicica</name>
    <dbReference type="NCBI Taxonomy" id="1037362"/>
    <lineage>
        <taxon>Bacteria</taxon>
        <taxon>Pseudomonadati</taxon>
        <taxon>Pseudomonadota</taxon>
        <taxon>Alphaproteobacteria</taxon>
        <taxon>Rhodobacterales</taxon>
        <taxon>Roseobacteraceae</taxon>
        <taxon>Pelagimonas</taxon>
    </lineage>
</organism>
<accession>A0A238JIF6</accession>
<evidence type="ECO:0000313" key="3">
    <source>
        <dbReference type="Proteomes" id="UP000225972"/>
    </source>
</evidence>
<dbReference type="EMBL" id="FXXP01000003">
    <property type="protein sequence ID" value="SMX29596.1"/>
    <property type="molecule type" value="Genomic_DNA"/>
</dbReference>
<evidence type="ECO:0000256" key="1">
    <source>
        <dbReference type="SAM" id="MobiDB-lite"/>
    </source>
</evidence>
<gene>
    <name evidence="2" type="ORF">TRP8649_03733</name>
</gene>
<reference evidence="3" key="1">
    <citation type="submission" date="2017-05" db="EMBL/GenBank/DDBJ databases">
        <authorList>
            <person name="Rodrigo-Torres L."/>
            <person name="Arahal R. D."/>
            <person name="Lucena T."/>
        </authorList>
    </citation>
    <scope>NUCLEOTIDE SEQUENCE [LARGE SCALE GENOMIC DNA]</scope>
    <source>
        <strain evidence="3">CECT 8649</strain>
    </source>
</reference>
<dbReference type="RefSeq" id="WP_099248039.1">
    <property type="nucleotide sequence ID" value="NZ_FXXP01000003.1"/>
</dbReference>
<name>A0A238JIF6_9RHOB</name>
<evidence type="ECO:0000313" key="2">
    <source>
        <dbReference type="EMBL" id="SMX29596.1"/>
    </source>
</evidence>
<dbReference type="Proteomes" id="UP000225972">
    <property type="component" value="Unassembled WGS sequence"/>
</dbReference>
<proteinExistence type="predicted"/>
<feature type="region of interest" description="Disordered" evidence="1">
    <location>
        <begin position="1"/>
        <end position="20"/>
    </location>
</feature>
<keyword evidence="3" id="KW-1185">Reference proteome</keyword>
<protein>
    <submittedName>
        <fullName evidence="2">Uncharacterized protein</fullName>
    </submittedName>
</protein>